<reference evidence="1 2" key="1">
    <citation type="journal article" date="2018" name="BMC Genomics">
        <title>Genomic evidence for intraspecific hybridization in a clonal and extremely halotolerant yeast.</title>
        <authorList>
            <person name="Gostincar C."/>
            <person name="Stajich J.E."/>
            <person name="Zupancic J."/>
            <person name="Zalar P."/>
            <person name="Gunde-Cimerman N."/>
        </authorList>
    </citation>
    <scope>NUCLEOTIDE SEQUENCE [LARGE SCALE GENOMIC DNA]</scope>
    <source>
        <strain evidence="1 2">EXF-2682</strain>
    </source>
</reference>
<evidence type="ECO:0000313" key="1">
    <source>
        <dbReference type="EMBL" id="RMY64527.1"/>
    </source>
</evidence>
<name>A0A3M7DKF1_HORWE</name>
<evidence type="ECO:0000313" key="2">
    <source>
        <dbReference type="Proteomes" id="UP000269276"/>
    </source>
</evidence>
<gene>
    <name evidence="1" type="ORF">D0863_09755</name>
</gene>
<sequence>MPLFKLTKNLQIKMIASNSEMTLGKNIVPVYTCTLQKTKNIVPVYTCTLQQKGRVIAMPKCTLQKTKNIVPVYTCSRLLASVPALMSRAGEP</sequence>
<dbReference type="OrthoDB" id="3825954at2759"/>
<dbReference type="Proteomes" id="UP000269276">
    <property type="component" value="Unassembled WGS sequence"/>
</dbReference>
<dbReference type="EMBL" id="QWIP01000398">
    <property type="protein sequence ID" value="RMY64527.1"/>
    <property type="molecule type" value="Genomic_DNA"/>
</dbReference>
<dbReference type="AlphaFoldDB" id="A0A3M7DKF1"/>
<dbReference type="VEuPathDB" id="FungiDB:BTJ68_06683"/>
<accession>A0A3M7DKF1</accession>
<protein>
    <submittedName>
        <fullName evidence="1">Uncharacterized protein</fullName>
    </submittedName>
</protein>
<comment type="caution">
    <text evidence="1">The sequence shown here is derived from an EMBL/GenBank/DDBJ whole genome shotgun (WGS) entry which is preliminary data.</text>
</comment>
<proteinExistence type="predicted"/>
<organism evidence="1 2">
    <name type="scientific">Hortaea werneckii</name>
    <name type="common">Black yeast</name>
    <name type="synonym">Cladosporium werneckii</name>
    <dbReference type="NCBI Taxonomy" id="91943"/>
    <lineage>
        <taxon>Eukaryota</taxon>
        <taxon>Fungi</taxon>
        <taxon>Dikarya</taxon>
        <taxon>Ascomycota</taxon>
        <taxon>Pezizomycotina</taxon>
        <taxon>Dothideomycetes</taxon>
        <taxon>Dothideomycetidae</taxon>
        <taxon>Mycosphaerellales</taxon>
        <taxon>Teratosphaeriaceae</taxon>
        <taxon>Hortaea</taxon>
    </lineage>
</organism>